<dbReference type="SUPFAM" id="SSF53756">
    <property type="entry name" value="UDP-Glycosyltransferase/glycogen phosphorylase"/>
    <property type="match status" value="1"/>
</dbReference>
<dbReference type="PANTHER" id="PTHR45947">
    <property type="entry name" value="SULFOQUINOVOSYL TRANSFERASE SQD2"/>
    <property type="match status" value="1"/>
</dbReference>
<dbReference type="EMBL" id="MZXV01000007">
    <property type="protein sequence ID" value="PZV40409.1"/>
    <property type="molecule type" value="Genomic_DNA"/>
</dbReference>
<reference evidence="4" key="1">
    <citation type="submission" date="2017-03" db="EMBL/GenBank/DDBJ databases">
        <authorList>
            <person name="Safronova V.I."/>
            <person name="Sazanova A.L."/>
            <person name="Chirak E.R."/>
        </authorList>
    </citation>
    <scope>NUCLEOTIDE SEQUENCE [LARGE SCALE GENOMIC DNA]</scope>
    <source>
        <strain evidence="4">Ach-343</strain>
    </source>
</reference>
<dbReference type="Pfam" id="PF00534">
    <property type="entry name" value="Glycos_transf_1"/>
    <property type="match status" value="1"/>
</dbReference>
<dbReference type="Gene3D" id="3.40.50.2000">
    <property type="entry name" value="Glycogen Phosphorylase B"/>
    <property type="match status" value="2"/>
</dbReference>
<dbReference type="RefSeq" id="WP_146605993.1">
    <property type="nucleotide sequence ID" value="NZ_MZXV01000007.1"/>
</dbReference>
<comment type="caution">
    <text evidence="3">The sequence shown here is derived from an EMBL/GenBank/DDBJ whole genome shotgun (WGS) entry which is preliminary data.</text>
</comment>
<dbReference type="OrthoDB" id="9781738at2"/>
<accession>A0A2W7D2S2</accession>
<evidence type="ECO:0000313" key="3">
    <source>
        <dbReference type="EMBL" id="PZV40409.1"/>
    </source>
</evidence>
<dbReference type="InterPro" id="IPR001296">
    <property type="entry name" value="Glyco_trans_1"/>
</dbReference>
<evidence type="ECO:0000313" key="4">
    <source>
        <dbReference type="Proteomes" id="UP000248616"/>
    </source>
</evidence>
<proteinExistence type="predicted"/>
<evidence type="ECO:0008006" key="5">
    <source>
        <dbReference type="Google" id="ProtNLM"/>
    </source>
</evidence>
<name>A0A2W7D2S2_9HYPH</name>
<dbReference type="Pfam" id="PF13439">
    <property type="entry name" value="Glyco_transf_4"/>
    <property type="match status" value="1"/>
</dbReference>
<gene>
    <name evidence="3" type="ORF">B5V02_00765</name>
</gene>
<organism evidence="3 4">
    <name type="scientific">Mesorhizobium kowhaii</name>
    <dbReference type="NCBI Taxonomy" id="1300272"/>
    <lineage>
        <taxon>Bacteria</taxon>
        <taxon>Pseudomonadati</taxon>
        <taxon>Pseudomonadota</taxon>
        <taxon>Alphaproteobacteria</taxon>
        <taxon>Hyphomicrobiales</taxon>
        <taxon>Phyllobacteriaceae</taxon>
        <taxon>Mesorhizobium</taxon>
    </lineage>
</organism>
<sequence length="390" mass="41147">MNAIRHETNGAPPASLRIEMVLPSLAMGGMEMMARDLALGLAARRHRVGITCLEEEGELAVALRASDVSVSLVGCPGIRPNFFPDAKLRAHVAARGCHVVHAHNAVWAKAALASCSVRVPAKVSTLHGFAYGEGWQSELLRWWGALHSDVVVAVSAPLRSHLVQRTRIPASKVTVLANGIDTARFAPGHRSGTIHARFGIAPGSPLVGCVARLDPIKNHALLLASLKLVLLSLPQTRLVLAGEGPLRQELEALVAEMGLSQSVIFAGAIADTAPLYRDLDIFVLPSLSEGTSISVMEAMASGVPVVATAVGGTPDLLAGGACGMLVPSGDAAAMASAVMHLLLDSELRSQLAAKGREQVTLNFSQLAMVIGYEELYHSILRKKHERSSAR</sequence>
<dbReference type="Proteomes" id="UP000248616">
    <property type="component" value="Unassembled WGS sequence"/>
</dbReference>
<dbReference type="InterPro" id="IPR028098">
    <property type="entry name" value="Glyco_trans_4-like_N"/>
</dbReference>
<evidence type="ECO:0000259" key="2">
    <source>
        <dbReference type="Pfam" id="PF13439"/>
    </source>
</evidence>
<dbReference type="GO" id="GO:0016758">
    <property type="term" value="F:hexosyltransferase activity"/>
    <property type="evidence" value="ECO:0007669"/>
    <property type="project" value="TreeGrafter"/>
</dbReference>
<dbReference type="PANTHER" id="PTHR45947:SF3">
    <property type="entry name" value="SULFOQUINOVOSYL TRANSFERASE SQD2"/>
    <property type="match status" value="1"/>
</dbReference>
<feature type="domain" description="Glycosyl transferase family 1" evidence="1">
    <location>
        <begin position="194"/>
        <end position="357"/>
    </location>
</feature>
<keyword evidence="4" id="KW-1185">Reference proteome</keyword>
<protein>
    <recommendedName>
        <fullName evidence="5">Glycosyltransferase subfamily 4-like N-terminal domain-containing protein</fullName>
    </recommendedName>
</protein>
<dbReference type="AlphaFoldDB" id="A0A2W7D2S2"/>
<dbReference type="InterPro" id="IPR050194">
    <property type="entry name" value="Glycosyltransferase_grp1"/>
</dbReference>
<feature type="domain" description="Glycosyltransferase subfamily 4-like N-terminal" evidence="2">
    <location>
        <begin position="27"/>
        <end position="184"/>
    </location>
</feature>
<evidence type="ECO:0000259" key="1">
    <source>
        <dbReference type="Pfam" id="PF00534"/>
    </source>
</evidence>